<reference evidence="6" key="1">
    <citation type="submission" date="2017-02" db="UniProtKB">
        <authorList>
            <consortium name="WormBaseParasite"/>
        </authorList>
    </citation>
    <scope>IDENTIFICATION</scope>
</reference>
<comment type="function">
    <text evidence="1">Involved in nucleolar processing of pre-18S ribosomal RNA.</text>
</comment>
<dbReference type="STRING" id="318479.A0A0N4UD73"/>
<evidence type="ECO:0000313" key="4">
    <source>
        <dbReference type="Proteomes" id="UP000038040"/>
    </source>
</evidence>
<dbReference type="PANTHER" id="PTHR13457">
    <property type="entry name" value="BAP28"/>
    <property type="match status" value="1"/>
</dbReference>
<keyword evidence="1" id="KW-0539">Nucleus</keyword>
<dbReference type="GO" id="GO:0032040">
    <property type="term" value="C:small-subunit processome"/>
    <property type="evidence" value="ECO:0007669"/>
    <property type="project" value="TreeGrafter"/>
</dbReference>
<gene>
    <name evidence="3" type="ORF">DME_LOCUS9061</name>
</gene>
<proteinExistence type="inferred from homology"/>
<keyword evidence="1" id="KW-0690">Ribosome biogenesis</keyword>
<keyword evidence="1" id="KW-0687">Ribonucleoprotein</keyword>
<keyword evidence="5" id="KW-1185">Reference proteome</keyword>
<dbReference type="Pfam" id="PF12397">
    <property type="entry name" value="U3snoRNP10"/>
    <property type="match status" value="1"/>
</dbReference>
<dbReference type="Proteomes" id="UP000274756">
    <property type="component" value="Unassembled WGS sequence"/>
</dbReference>
<evidence type="ECO:0000313" key="3">
    <source>
        <dbReference type="EMBL" id="VDN59088.1"/>
    </source>
</evidence>
<sequence>YFQIHTFNAQSVFITFLPFHESNIFGRLLSFLDLKGIEYDWVKPFAKQALPISFEKLVAKCFSANHSILSLLNQHIMQVCQLFDNITISRKLPHLFTLFSSLCIHAVSDSSNVNDGVISKILPMFAFGFKSTLIPFHLSCLMVTCQLCVTVTLAPNIVKTLFKLILLKITTGIVEESIATAVVLCQRQKLDCFPHKLVFT</sequence>
<name>A0A0N4UD73_DRAME</name>
<evidence type="ECO:0000259" key="2">
    <source>
        <dbReference type="Pfam" id="PF12397"/>
    </source>
</evidence>
<reference evidence="3 5" key="2">
    <citation type="submission" date="2018-11" db="EMBL/GenBank/DDBJ databases">
        <authorList>
            <consortium name="Pathogen Informatics"/>
        </authorList>
    </citation>
    <scope>NUCLEOTIDE SEQUENCE [LARGE SCALE GENOMIC DNA]</scope>
</reference>
<dbReference type="InterPro" id="IPR022125">
    <property type="entry name" value="U3snoRNP10_N"/>
</dbReference>
<dbReference type="EMBL" id="UYYG01001176">
    <property type="protein sequence ID" value="VDN59088.1"/>
    <property type="molecule type" value="Genomic_DNA"/>
</dbReference>
<dbReference type="OrthoDB" id="31183at2759"/>
<evidence type="ECO:0000313" key="6">
    <source>
        <dbReference type="WBParaSite" id="DME_0000526201-mRNA-1"/>
    </source>
</evidence>
<dbReference type="WBParaSite" id="DME_0000526201-mRNA-1">
    <property type="protein sequence ID" value="DME_0000526201-mRNA-1"/>
    <property type="gene ID" value="DME_0000526201"/>
</dbReference>
<dbReference type="PANTHER" id="PTHR13457:SF1">
    <property type="entry name" value="HEAT REPEAT-CONTAINING PROTEIN 1"/>
    <property type="match status" value="1"/>
</dbReference>
<organism evidence="4 6">
    <name type="scientific">Dracunculus medinensis</name>
    <name type="common">Guinea worm</name>
    <dbReference type="NCBI Taxonomy" id="318479"/>
    <lineage>
        <taxon>Eukaryota</taxon>
        <taxon>Metazoa</taxon>
        <taxon>Ecdysozoa</taxon>
        <taxon>Nematoda</taxon>
        <taxon>Chromadorea</taxon>
        <taxon>Rhabditida</taxon>
        <taxon>Spirurina</taxon>
        <taxon>Dracunculoidea</taxon>
        <taxon>Dracunculidae</taxon>
        <taxon>Dracunculus</taxon>
    </lineage>
</organism>
<dbReference type="GO" id="GO:0030686">
    <property type="term" value="C:90S preribosome"/>
    <property type="evidence" value="ECO:0007669"/>
    <property type="project" value="TreeGrafter"/>
</dbReference>
<dbReference type="GO" id="GO:0045943">
    <property type="term" value="P:positive regulation of transcription by RNA polymerase I"/>
    <property type="evidence" value="ECO:0007669"/>
    <property type="project" value="TreeGrafter"/>
</dbReference>
<dbReference type="AlphaFoldDB" id="A0A0N4UD73"/>
<comment type="similarity">
    <text evidence="1">Belongs to the HEATR1/UTP10 family.</text>
</comment>
<evidence type="ECO:0000313" key="5">
    <source>
        <dbReference type="Proteomes" id="UP000274756"/>
    </source>
</evidence>
<protein>
    <recommendedName>
        <fullName evidence="1">HEAT repeat-containing protein 1</fullName>
    </recommendedName>
</protein>
<dbReference type="InterPro" id="IPR040191">
    <property type="entry name" value="UTP10"/>
</dbReference>
<dbReference type="GO" id="GO:0030515">
    <property type="term" value="F:snoRNA binding"/>
    <property type="evidence" value="ECO:0007669"/>
    <property type="project" value="TreeGrafter"/>
</dbReference>
<keyword evidence="1" id="KW-0698">rRNA processing</keyword>
<comment type="subcellular location">
    <subcellularLocation>
        <location evidence="1">Nucleus</location>
        <location evidence="1">Nucleolus</location>
    </subcellularLocation>
</comment>
<evidence type="ECO:0000256" key="1">
    <source>
        <dbReference type="RuleBase" id="RU367065"/>
    </source>
</evidence>
<dbReference type="GO" id="GO:0000462">
    <property type="term" value="P:maturation of SSU-rRNA from tricistronic rRNA transcript (SSU-rRNA, 5.8S rRNA, LSU-rRNA)"/>
    <property type="evidence" value="ECO:0007669"/>
    <property type="project" value="TreeGrafter"/>
</dbReference>
<dbReference type="Proteomes" id="UP000038040">
    <property type="component" value="Unplaced"/>
</dbReference>
<feature type="domain" description="U3 small nucleolar RNA-associated protein 10 N-terminal" evidence="2">
    <location>
        <begin position="117"/>
        <end position="197"/>
    </location>
</feature>
<accession>A0A0N4UD73</accession>
<dbReference type="GO" id="GO:0034455">
    <property type="term" value="C:t-UTP complex"/>
    <property type="evidence" value="ECO:0007669"/>
    <property type="project" value="TreeGrafter"/>
</dbReference>